<comment type="caution">
    <text evidence="1">The sequence shown here is derived from an EMBL/GenBank/DDBJ whole genome shotgun (WGS) entry which is preliminary data.</text>
</comment>
<evidence type="ECO:0000313" key="1">
    <source>
        <dbReference type="EMBL" id="KAJ4712195.1"/>
    </source>
</evidence>
<evidence type="ECO:0000313" key="2">
    <source>
        <dbReference type="Proteomes" id="UP001164539"/>
    </source>
</evidence>
<keyword evidence="2" id="KW-1185">Reference proteome</keyword>
<gene>
    <name evidence="1" type="ORF">OWV82_014483</name>
</gene>
<name>A0ACC1XLD5_MELAZ</name>
<proteinExistence type="predicted"/>
<reference evidence="1 2" key="1">
    <citation type="journal article" date="2023" name="Science">
        <title>Complex scaffold remodeling in plant triterpene biosynthesis.</title>
        <authorList>
            <person name="De La Pena R."/>
            <person name="Hodgson H."/>
            <person name="Liu J.C."/>
            <person name="Stephenson M.J."/>
            <person name="Martin A.C."/>
            <person name="Owen C."/>
            <person name="Harkess A."/>
            <person name="Leebens-Mack J."/>
            <person name="Jimenez L.E."/>
            <person name="Osbourn A."/>
            <person name="Sattely E.S."/>
        </authorList>
    </citation>
    <scope>NUCLEOTIDE SEQUENCE [LARGE SCALE GENOMIC DNA]</scope>
    <source>
        <strain evidence="2">cv. JPN11</strain>
        <tissue evidence="1">Leaf</tissue>
    </source>
</reference>
<accession>A0ACC1XLD5</accession>
<protein>
    <submittedName>
        <fullName evidence="1">Protein NUCLEAR FUSION DEFECTIVE 4-like</fullName>
    </submittedName>
</protein>
<dbReference type="EMBL" id="CM051401">
    <property type="protein sequence ID" value="KAJ4712195.1"/>
    <property type="molecule type" value="Genomic_DNA"/>
</dbReference>
<organism evidence="1 2">
    <name type="scientific">Melia azedarach</name>
    <name type="common">Chinaberry tree</name>
    <dbReference type="NCBI Taxonomy" id="155640"/>
    <lineage>
        <taxon>Eukaryota</taxon>
        <taxon>Viridiplantae</taxon>
        <taxon>Streptophyta</taxon>
        <taxon>Embryophyta</taxon>
        <taxon>Tracheophyta</taxon>
        <taxon>Spermatophyta</taxon>
        <taxon>Magnoliopsida</taxon>
        <taxon>eudicotyledons</taxon>
        <taxon>Gunneridae</taxon>
        <taxon>Pentapetalae</taxon>
        <taxon>rosids</taxon>
        <taxon>malvids</taxon>
        <taxon>Sapindales</taxon>
        <taxon>Meliaceae</taxon>
        <taxon>Melia</taxon>
    </lineage>
</organism>
<dbReference type="Proteomes" id="UP001164539">
    <property type="component" value="Chromosome 8"/>
</dbReference>
<sequence length="454" mass="50096">MEEKLGTKWMATVASIWIQCSVGATYTFGIYSPTLKSTQNYDQSTLATVSVFKDIGGCAGVLSGLLFSFVTLNHHSCPRFLRGPWVVHLAGAILFSAGYFLMWASVVGLIQRPPVPLMCLFIFMAAHAQTFFNTGNIVTGLMNFGDYGGTIVGILKGYLGLSGAVLITVYNTICRRNPSAYLLLLTLLPSIASLLLMCQVRIYGTSSLDDKKHLNAFSAVAVTLAAYFMPKERMQRKYHKHFPPKGNLLWTAVRQVAYDEMLDDDESREEAAFDDNTLNEGEDMNLLQAMCTGNFWLLCIAMLCGMGSGLATLNNISQVGQSLGYKTTEINSLVSAVEYMELFWSIWSRWSLMPTITSEIFGVGHMGTIFNTIGIASPVGSYICSVRIIGYVYDKVARGEDHSCYGTHCFMLSFLIMAAVALLGSLVAFLFFFRTSRFYGQLVLGKVAPAFLRR</sequence>